<feature type="region of interest" description="Disordered" evidence="1">
    <location>
        <begin position="92"/>
        <end position="155"/>
    </location>
</feature>
<dbReference type="AlphaFoldDB" id="A0A9D5A1K8"/>
<proteinExistence type="predicted"/>
<evidence type="ECO:0000313" key="3">
    <source>
        <dbReference type="EMBL" id="KAI5392049.1"/>
    </source>
</evidence>
<keyword evidence="4" id="KW-1185">Reference proteome</keyword>
<evidence type="ECO:0000259" key="2">
    <source>
        <dbReference type="Pfam" id="PF22936"/>
    </source>
</evidence>
<feature type="compositionally biased region" description="Low complexity" evidence="1">
    <location>
        <begin position="102"/>
        <end position="126"/>
    </location>
</feature>
<dbReference type="Proteomes" id="UP001058974">
    <property type="component" value="Chromosome 7"/>
</dbReference>
<evidence type="ECO:0000256" key="1">
    <source>
        <dbReference type="SAM" id="MobiDB-lite"/>
    </source>
</evidence>
<dbReference type="InterPro" id="IPR054722">
    <property type="entry name" value="PolX-like_BBD"/>
</dbReference>
<protein>
    <recommendedName>
        <fullName evidence="2">Retrovirus-related Pol polyprotein from transposon TNT 1-94-like beta-barrel domain-containing protein</fullName>
    </recommendedName>
</protein>
<dbReference type="Pfam" id="PF22936">
    <property type="entry name" value="Pol_BBD"/>
    <property type="match status" value="1"/>
</dbReference>
<dbReference type="Gramene" id="Psat07G0672700-T1">
    <property type="protein sequence ID" value="KAI5392049.1"/>
    <property type="gene ID" value="KIW84_076727"/>
</dbReference>
<comment type="caution">
    <text evidence="3">The sequence shown here is derived from an EMBL/GenBank/DDBJ whole genome shotgun (WGS) entry which is preliminary data.</text>
</comment>
<organism evidence="3 4">
    <name type="scientific">Pisum sativum</name>
    <name type="common">Garden pea</name>
    <name type="synonym">Lathyrus oleraceus</name>
    <dbReference type="NCBI Taxonomy" id="3888"/>
    <lineage>
        <taxon>Eukaryota</taxon>
        <taxon>Viridiplantae</taxon>
        <taxon>Streptophyta</taxon>
        <taxon>Embryophyta</taxon>
        <taxon>Tracheophyta</taxon>
        <taxon>Spermatophyta</taxon>
        <taxon>Magnoliopsida</taxon>
        <taxon>eudicotyledons</taxon>
        <taxon>Gunneridae</taxon>
        <taxon>Pentapetalae</taxon>
        <taxon>rosids</taxon>
        <taxon>fabids</taxon>
        <taxon>Fabales</taxon>
        <taxon>Fabaceae</taxon>
        <taxon>Papilionoideae</taxon>
        <taxon>50 kb inversion clade</taxon>
        <taxon>NPAAA clade</taxon>
        <taxon>Hologalegina</taxon>
        <taxon>IRL clade</taxon>
        <taxon>Fabeae</taxon>
        <taxon>Lathyrus</taxon>
    </lineage>
</organism>
<reference evidence="3 4" key="1">
    <citation type="journal article" date="2022" name="Nat. Genet.">
        <title>Improved pea reference genome and pan-genome highlight genomic features and evolutionary characteristics.</title>
        <authorList>
            <person name="Yang T."/>
            <person name="Liu R."/>
            <person name="Luo Y."/>
            <person name="Hu S."/>
            <person name="Wang D."/>
            <person name="Wang C."/>
            <person name="Pandey M.K."/>
            <person name="Ge S."/>
            <person name="Xu Q."/>
            <person name="Li N."/>
            <person name="Li G."/>
            <person name="Huang Y."/>
            <person name="Saxena R.K."/>
            <person name="Ji Y."/>
            <person name="Li M."/>
            <person name="Yan X."/>
            <person name="He Y."/>
            <person name="Liu Y."/>
            <person name="Wang X."/>
            <person name="Xiang C."/>
            <person name="Varshney R.K."/>
            <person name="Ding H."/>
            <person name="Gao S."/>
            <person name="Zong X."/>
        </authorList>
    </citation>
    <scope>NUCLEOTIDE SEQUENCE [LARGE SCALE GENOMIC DNA]</scope>
    <source>
        <strain evidence="3 4">cv. Zhongwan 6</strain>
    </source>
</reference>
<evidence type="ECO:0000313" key="4">
    <source>
        <dbReference type="Proteomes" id="UP001058974"/>
    </source>
</evidence>
<gene>
    <name evidence="3" type="ORF">KIW84_076727</name>
</gene>
<name>A0A9D5A1K8_PEA</name>
<feature type="domain" description="Retrovirus-related Pol polyprotein from transposon TNT 1-94-like beta-barrel" evidence="2">
    <location>
        <begin position="15"/>
        <end position="65"/>
    </location>
</feature>
<feature type="compositionally biased region" description="Basic and acidic residues" evidence="1">
    <location>
        <begin position="143"/>
        <end position="155"/>
    </location>
</feature>
<sequence>MSYADIHQEKKEEIWFQDSGCNNHMTRNKEWFSELEENFNRTVKFGNDTRMVVVAKGSINVQINGIIQGKFVEEIKQDILEWGDEEDIVVDRNEELGETSTNNLSNSPGNFNNSSISNSMSNKSNSLTVSPLNEPGSYDNESVEGRSMRGTREPI</sequence>
<accession>A0A9D5A1K8</accession>
<dbReference type="EMBL" id="JAMSHJ010000007">
    <property type="protein sequence ID" value="KAI5392049.1"/>
    <property type="molecule type" value="Genomic_DNA"/>
</dbReference>